<keyword evidence="9" id="KW-1185">Reference proteome</keyword>
<evidence type="ECO:0000256" key="3">
    <source>
        <dbReference type="ARBA" id="ARBA00023002"/>
    </source>
</evidence>
<evidence type="ECO:0000259" key="7">
    <source>
        <dbReference type="PROSITE" id="PS00089"/>
    </source>
</evidence>
<comment type="caution">
    <text evidence="8">The sequence shown here is derived from an EMBL/GenBank/DDBJ whole genome shotgun (WGS) entry which is preliminary data.</text>
</comment>
<dbReference type="EC" id="1.17.4.1" evidence="2 6"/>
<dbReference type="PANTHER" id="PTHR11573">
    <property type="entry name" value="RIBONUCLEOSIDE-DIPHOSPHATE REDUCTASE LARGE CHAIN"/>
    <property type="match status" value="1"/>
</dbReference>
<evidence type="ECO:0000313" key="9">
    <source>
        <dbReference type="Proteomes" id="UP001458415"/>
    </source>
</evidence>
<feature type="non-terminal residue" evidence="8">
    <location>
        <position position="1"/>
    </location>
</feature>
<dbReference type="Pfam" id="PF02867">
    <property type="entry name" value="Ribonuc_red_lgC"/>
    <property type="match status" value="1"/>
</dbReference>
<feature type="domain" description="Ribonucleotide reductase large subunit" evidence="7">
    <location>
        <begin position="467"/>
        <end position="489"/>
    </location>
</feature>
<evidence type="ECO:0000313" key="8">
    <source>
        <dbReference type="EMBL" id="MER6982053.1"/>
    </source>
</evidence>
<dbReference type="PRINTS" id="PR01183">
    <property type="entry name" value="RIBORDTASEM1"/>
</dbReference>
<dbReference type="NCBIfam" id="TIGR02506">
    <property type="entry name" value="NrdE_NrdA"/>
    <property type="match status" value="1"/>
</dbReference>
<comment type="catalytic activity">
    <reaction evidence="5 6">
        <text>a 2'-deoxyribonucleoside 5'-diphosphate + [thioredoxin]-disulfide + H2O = a ribonucleoside 5'-diphosphate + [thioredoxin]-dithiol</text>
        <dbReference type="Rhea" id="RHEA:23252"/>
        <dbReference type="Rhea" id="RHEA-COMP:10698"/>
        <dbReference type="Rhea" id="RHEA-COMP:10700"/>
        <dbReference type="ChEBI" id="CHEBI:15377"/>
        <dbReference type="ChEBI" id="CHEBI:29950"/>
        <dbReference type="ChEBI" id="CHEBI:50058"/>
        <dbReference type="ChEBI" id="CHEBI:57930"/>
        <dbReference type="ChEBI" id="CHEBI:73316"/>
        <dbReference type="EC" id="1.17.4.1"/>
    </reaction>
</comment>
<dbReference type="SUPFAM" id="SSF51998">
    <property type="entry name" value="PFL-like glycyl radical enzymes"/>
    <property type="match status" value="1"/>
</dbReference>
<proteinExistence type="inferred from homology"/>
<comment type="similarity">
    <text evidence="1 6">Belongs to the ribonucleoside diphosphate reductase large chain family.</text>
</comment>
<dbReference type="Proteomes" id="UP001458415">
    <property type="component" value="Unassembled WGS sequence"/>
</dbReference>
<dbReference type="InterPro" id="IPR013346">
    <property type="entry name" value="NrdE_NrdA_C"/>
</dbReference>
<evidence type="ECO:0000256" key="6">
    <source>
        <dbReference type="RuleBase" id="RU003410"/>
    </source>
</evidence>
<accession>A0ABV1WE18</accession>
<organism evidence="8 9">
    <name type="scientific">Streptomyces carpinensis</name>
    <dbReference type="NCBI Taxonomy" id="66369"/>
    <lineage>
        <taxon>Bacteria</taxon>
        <taxon>Bacillati</taxon>
        <taxon>Actinomycetota</taxon>
        <taxon>Actinomycetes</taxon>
        <taxon>Kitasatosporales</taxon>
        <taxon>Streptomycetaceae</taxon>
        <taxon>Streptomyces</taxon>
    </lineage>
</organism>
<evidence type="ECO:0000256" key="2">
    <source>
        <dbReference type="ARBA" id="ARBA00012274"/>
    </source>
</evidence>
<name>A0ABV1WE18_9ACTN</name>
<dbReference type="InterPro" id="IPR000788">
    <property type="entry name" value="RNR_lg_C"/>
</dbReference>
<reference evidence="8 9" key="1">
    <citation type="submission" date="2024-06" db="EMBL/GenBank/DDBJ databases">
        <title>The Natural Products Discovery Center: Release of the First 8490 Sequenced Strains for Exploring Actinobacteria Biosynthetic Diversity.</title>
        <authorList>
            <person name="Kalkreuter E."/>
            <person name="Kautsar S.A."/>
            <person name="Yang D."/>
            <person name="Bader C.D."/>
            <person name="Teijaro C.N."/>
            <person name="Fluegel L."/>
            <person name="Davis C.M."/>
            <person name="Simpson J.R."/>
            <person name="Lauterbach L."/>
            <person name="Steele A.D."/>
            <person name="Gui C."/>
            <person name="Meng S."/>
            <person name="Li G."/>
            <person name="Viehrig K."/>
            <person name="Ye F."/>
            <person name="Su P."/>
            <person name="Kiefer A.F."/>
            <person name="Nichols A."/>
            <person name="Cepeda A.J."/>
            <person name="Yan W."/>
            <person name="Fan B."/>
            <person name="Jiang Y."/>
            <person name="Adhikari A."/>
            <person name="Zheng C.-J."/>
            <person name="Schuster L."/>
            <person name="Cowan T.M."/>
            <person name="Smanski M.J."/>
            <person name="Chevrette M.G."/>
            <person name="De Carvalho L.P.S."/>
            <person name="Shen B."/>
        </authorList>
    </citation>
    <scope>NUCLEOTIDE SEQUENCE [LARGE SCALE GENOMIC DNA]</scope>
    <source>
        <strain evidence="8 9">NPDC000634</strain>
    </source>
</reference>
<comment type="function">
    <text evidence="6">Provides the precursors necessary for DNA synthesis. Catalyzes the biosynthesis of deoxyribonucleotides from the corresponding ribonucleotides.</text>
</comment>
<evidence type="ECO:0000256" key="5">
    <source>
        <dbReference type="ARBA" id="ARBA00047754"/>
    </source>
</evidence>
<dbReference type="Gene3D" id="3.20.70.20">
    <property type="match status" value="1"/>
</dbReference>
<dbReference type="SUPFAM" id="SSF48168">
    <property type="entry name" value="R1 subunit of ribonucleotide reductase, N-terminal domain"/>
    <property type="match status" value="1"/>
</dbReference>
<dbReference type="PANTHER" id="PTHR11573:SF6">
    <property type="entry name" value="RIBONUCLEOSIDE-DIPHOSPHATE REDUCTASE LARGE SUBUNIT"/>
    <property type="match status" value="1"/>
</dbReference>
<keyword evidence="4 6" id="KW-0215">Deoxyribonucleotide synthesis</keyword>
<dbReference type="EMBL" id="JBEPCU010000926">
    <property type="protein sequence ID" value="MER6982053.1"/>
    <property type="molecule type" value="Genomic_DNA"/>
</dbReference>
<keyword evidence="3 6" id="KW-0560">Oxidoreductase</keyword>
<gene>
    <name evidence="8" type="ORF">ABT317_35065</name>
</gene>
<dbReference type="InterPro" id="IPR013509">
    <property type="entry name" value="RNR_lsu_N"/>
</dbReference>
<dbReference type="PROSITE" id="PS00089">
    <property type="entry name" value="RIBORED_LARGE"/>
    <property type="match status" value="1"/>
</dbReference>
<evidence type="ECO:0000256" key="1">
    <source>
        <dbReference type="ARBA" id="ARBA00010406"/>
    </source>
</evidence>
<evidence type="ECO:0000256" key="4">
    <source>
        <dbReference type="ARBA" id="ARBA00023116"/>
    </source>
</evidence>
<dbReference type="CDD" id="cd01679">
    <property type="entry name" value="RNR_I"/>
    <property type="match status" value="1"/>
</dbReference>
<dbReference type="InterPro" id="IPR008926">
    <property type="entry name" value="RNR_R1-su_N"/>
</dbReference>
<dbReference type="Pfam" id="PF00317">
    <property type="entry name" value="Ribonuc_red_lgN"/>
    <property type="match status" value="1"/>
</dbReference>
<dbReference type="InterPro" id="IPR039718">
    <property type="entry name" value="Rrm1"/>
</dbReference>
<protein>
    <recommendedName>
        <fullName evidence="2 6">Ribonucleoside-diphosphate reductase</fullName>
        <ecNumber evidence="2 6">1.17.4.1</ecNumber>
    </recommendedName>
</protein>
<sequence>FVRLHAERLDALVDPAADDRFGYFGLRTLHSRYLLRHPLTRKVIETPQHFMLRVASGLAEDDTARSVGEVAALYGLMSRLDYLPSSPTLFNSGTRHPQMSSCYLLDSPRDELDSIYERYHQVARLSKHAGGIGIAYSRVRSRGSLIRGTNGHSNGIVPFLKTLDASVAAVNQGGRRKGAAAVYLETWHSDIEEFLELRDNTGEDARRTHNLNLAHWVPDEFMRRVNADEQWSLFSPSDVPELVDLWGAEFDAAYRRAEAAGLAKKTMPARDLYGRMMRTLAQTGNGWMTFKDAANRTANQTAEPGHVVHSSNLCTEILEVTDDGETAVCNLGSVNLGAFVDPATRELDWERLDETVRTAVTFLDRVVDINFYPTEQAGRSNARWRPVGLGAMGLQDVFFKLRLPFDSPEAKRLSTRIAERVMLAAYEASADLAERNGPLPAWEKTRAARGVLHPDHYDVQLNWPERWSALRARIAAVGMRNALLLAIAPTATIASIAGAYECIEPQVSNLFKRETLSGEFLQVNSYLVGELKELGVWDSRTREALREANGSVQEFAWIPEDVRRLYRTAWEIPQRGLIDMAAARTPFLDQAQSLNLFMETPTIGKLSSMYAYAWKQGLKTTYYLRSRPATRIARAARATVPVQQSADPDAVACSLENPESCEACQ</sequence>
<dbReference type="GO" id="GO:0004748">
    <property type="term" value="F:ribonucleoside-diphosphate reductase activity, thioredoxin disulfide as acceptor"/>
    <property type="evidence" value="ECO:0007669"/>
    <property type="project" value="UniProtKB-EC"/>
</dbReference>